<dbReference type="PANTHER" id="PTHR30474">
    <property type="entry name" value="CELL CYCLE PROTEIN"/>
    <property type="match status" value="1"/>
</dbReference>
<dbReference type="Proteomes" id="UP000177682">
    <property type="component" value="Unassembled WGS sequence"/>
</dbReference>
<dbReference type="InterPro" id="IPR011923">
    <property type="entry name" value="RodA/MrdB"/>
</dbReference>
<comment type="catalytic activity">
    <reaction evidence="11">
        <text>[GlcNAc-(1-&gt;4)-Mur2Ac(oyl-L-Ala-gamma-D-Glu-L-Lys-D-Ala-D-Ala)](n)-di-trans,octa-cis-undecaprenyl diphosphate + beta-D-GlcNAc-(1-&gt;4)-Mur2Ac(oyl-L-Ala-gamma-D-Glu-L-Lys-D-Ala-D-Ala)-di-trans,octa-cis-undecaprenyl diphosphate = [GlcNAc-(1-&gt;4)-Mur2Ac(oyl-L-Ala-gamma-D-Glu-L-Lys-D-Ala-D-Ala)](n+1)-di-trans,octa-cis-undecaprenyl diphosphate + di-trans,octa-cis-undecaprenyl diphosphate + H(+)</text>
        <dbReference type="Rhea" id="RHEA:23708"/>
        <dbReference type="Rhea" id="RHEA-COMP:9602"/>
        <dbReference type="Rhea" id="RHEA-COMP:9603"/>
        <dbReference type="ChEBI" id="CHEBI:15378"/>
        <dbReference type="ChEBI" id="CHEBI:58405"/>
        <dbReference type="ChEBI" id="CHEBI:60033"/>
        <dbReference type="ChEBI" id="CHEBI:78435"/>
        <dbReference type="EC" id="2.4.99.28"/>
    </reaction>
</comment>
<feature type="transmembrane region" description="Helical" evidence="11">
    <location>
        <begin position="157"/>
        <end position="174"/>
    </location>
</feature>
<feature type="transmembrane region" description="Helical" evidence="11">
    <location>
        <begin position="335"/>
        <end position="357"/>
    </location>
</feature>
<evidence type="ECO:0000256" key="5">
    <source>
        <dbReference type="ARBA" id="ARBA00022692"/>
    </source>
</evidence>
<proteinExistence type="inferred from homology"/>
<dbReference type="AlphaFoldDB" id="A0A1F5PLA2"/>
<dbReference type="Pfam" id="PF01098">
    <property type="entry name" value="FTSW_RODA_SPOVE"/>
    <property type="match status" value="1"/>
</dbReference>
<keyword evidence="4 11" id="KW-0808">Transferase</keyword>
<dbReference type="InterPro" id="IPR018365">
    <property type="entry name" value="Cell_cycle_FtsW-rel_CS"/>
</dbReference>
<feature type="transmembrane region" description="Helical" evidence="11">
    <location>
        <begin position="301"/>
        <end position="323"/>
    </location>
</feature>
<evidence type="ECO:0000256" key="1">
    <source>
        <dbReference type="ARBA" id="ARBA00004141"/>
    </source>
</evidence>
<comment type="function">
    <text evidence="11">Peptidoglycan polymerase that is essential for cell wall elongation.</text>
</comment>
<comment type="subcellular location">
    <subcellularLocation>
        <location evidence="11">Cell membrane</location>
        <topology evidence="11">Multi-pass membrane protein</topology>
    </subcellularLocation>
    <subcellularLocation>
        <location evidence="1">Membrane</location>
        <topology evidence="1">Multi-pass membrane protein</topology>
    </subcellularLocation>
</comment>
<feature type="transmembrane region" description="Helical" evidence="11">
    <location>
        <begin position="133"/>
        <end position="151"/>
    </location>
</feature>
<dbReference type="UniPathway" id="UPA00219"/>
<dbReference type="HAMAP" id="MF_02079">
    <property type="entry name" value="PGT_RodA"/>
    <property type="match status" value="1"/>
</dbReference>
<dbReference type="GO" id="GO:0008360">
    <property type="term" value="P:regulation of cell shape"/>
    <property type="evidence" value="ECO:0007669"/>
    <property type="project" value="UniProtKB-KW"/>
</dbReference>
<evidence type="ECO:0000256" key="11">
    <source>
        <dbReference type="HAMAP-Rule" id="MF_02079"/>
    </source>
</evidence>
<evidence type="ECO:0000313" key="13">
    <source>
        <dbReference type="Proteomes" id="UP000177682"/>
    </source>
</evidence>
<comment type="pathway">
    <text evidence="11">Cell wall biogenesis; peptidoglycan biosynthesis.</text>
</comment>
<evidence type="ECO:0000313" key="12">
    <source>
        <dbReference type="EMBL" id="OGE90686.1"/>
    </source>
</evidence>
<protein>
    <recommendedName>
        <fullName evidence="11">Peptidoglycan glycosyltransferase RodA</fullName>
        <shortName evidence="11">PGT</shortName>
        <ecNumber evidence="11">2.4.99.28</ecNumber>
    </recommendedName>
    <alternativeName>
        <fullName evidence="11">Cell elongation protein RodA</fullName>
    </alternativeName>
    <alternativeName>
        <fullName evidence="11">Cell wall polymerase</fullName>
    </alternativeName>
    <alternativeName>
        <fullName evidence="11">Peptidoglycan polymerase</fullName>
        <shortName evidence="11">PG polymerase</shortName>
    </alternativeName>
</protein>
<evidence type="ECO:0000256" key="10">
    <source>
        <dbReference type="ARBA" id="ARBA00023316"/>
    </source>
</evidence>
<dbReference type="GO" id="GO:0009252">
    <property type="term" value="P:peptidoglycan biosynthetic process"/>
    <property type="evidence" value="ECO:0007669"/>
    <property type="project" value="UniProtKB-UniRule"/>
</dbReference>
<comment type="similarity">
    <text evidence="11">Belongs to the SEDS family. MrdB/RodA subfamily.</text>
</comment>
<evidence type="ECO:0000256" key="4">
    <source>
        <dbReference type="ARBA" id="ARBA00022679"/>
    </source>
</evidence>
<feature type="transmembrane region" description="Helical" evidence="11">
    <location>
        <begin position="46"/>
        <end position="64"/>
    </location>
</feature>
<dbReference type="GO" id="GO:0032153">
    <property type="term" value="C:cell division site"/>
    <property type="evidence" value="ECO:0007669"/>
    <property type="project" value="TreeGrafter"/>
</dbReference>
<accession>A0A1F5PLA2</accession>
<feature type="transmembrane region" description="Helical" evidence="11">
    <location>
        <begin position="101"/>
        <end position="121"/>
    </location>
</feature>
<feature type="transmembrane region" description="Helical" evidence="11">
    <location>
        <begin position="71"/>
        <end position="89"/>
    </location>
</feature>
<keyword evidence="5 11" id="KW-0812">Transmembrane</keyword>
<dbReference type="GO" id="GO:0015648">
    <property type="term" value="F:lipid-linked peptidoglycan transporter activity"/>
    <property type="evidence" value="ECO:0007669"/>
    <property type="project" value="TreeGrafter"/>
</dbReference>
<dbReference type="PANTHER" id="PTHR30474:SF1">
    <property type="entry name" value="PEPTIDOGLYCAN GLYCOSYLTRANSFERASE MRDB"/>
    <property type="match status" value="1"/>
</dbReference>
<keyword evidence="6 11" id="KW-0133">Cell shape</keyword>
<feature type="transmembrane region" description="Helical" evidence="11">
    <location>
        <begin position="181"/>
        <end position="199"/>
    </location>
</feature>
<keyword evidence="7 11" id="KW-0573">Peptidoglycan synthesis</keyword>
<evidence type="ECO:0000256" key="6">
    <source>
        <dbReference type="ARBA" id="ARBA00022960"/>
    </source>
</evidence>
<keyword evidence="2 11" id="KW-1003">Cell membrane</keyword>
<dbReference type="InterPro" id="IPR001182">
    <property type="entry name" value="FtsW/RodA"/>
</dbReference>
<evidence type="ECO:0000256" key="3">
    <source>
        <dbReference type="ARBA" id="ARBA00022676"/>
    </source>
</evidence>
<keyword evidence="9 11" id="KW-0472">Membrane</keyword>
<sequence length="366" mass="41023">MRNWLSGFKYFDLYIFSSSSLLLVLGLLMIYSTTLNSPTNLLGRQSVYAVLGFVALFAVAFFDYRKLKKTTGVLYIITVLLLIAVWLFGRNIQGSTRWIDLWIFRLQPAEFAKLFMVIIMAKFLDQSGEKIKSLWYVLLSAVYVAVPAGLILIEPDLGTSLVLFLTWLCMLLFSRMNKKHLAILALIAVVLGVFGWFFVLHDYQKNRIYTFLDPQADPRGRGYNVIQSIIAVGSGSMTGRGVGRGLQSQLKFLPERQTDFIFASTAEELGLVGSLFILTMFGVMFARIIKACKLARDNFGMYLTLGIFFMLLIQFLINIGMNVGLMPVTGIPLPLLSYGGSSLITTMLALGLVQSVIARQRAVRFD</sequence>
<dbReference type="PROSITE" id="PS00428">
    <property type="entry name" value="FTSW_RODA_SPOVE"/>
    <property type="match status" value="1"/>
</dbReference>
<dbReference type="GO" id="GO:0005886">
    <property type="term" value="C:plasma membrane"/>
    <property type="evidence" value="ECO:0007669"/>
    <property type="project" value="UniProtKB-SubCell"/>
</dbReference>
<evidence type="ECO:0000256" key="9">
    <source>
        <dbReference type="ARBA" id="ARBA00023136"/>
    </source>
</evidence>
<evidence type="ECO:0000256" key="7">
    <source>
        <dbReference type="ARBA" id="ARBA00022984"/>
    </source>
</evidence>
<keyword evidence="10 11" id="KW-0961">Cell wall biogenesis/degradation</keyword>
<dbReference type="EC" id="2.4.99.28" evidence="11"/>
<reference evidence="12 13" key="1">
    <citation type="journal article" date="2016" name="Nat. Commun.">
        <title>Thousands of microbial genomes shed light on interconnected biogeochemical processes in an aquifer system.</title>
        <authorList>
            <person name="Anantharaman K."/>
            <person name="Brown C.T."/>
            <person name="Hug L.A."/>
            <person name="Sharon I."/>
            <person name="Castelle C.J."/>
            <person name="Probst A.J."/>
            <person name="Thomas B.C."/>
            <person name="Singh A."/>
            <person name="Wilkins M.J."/>
            <person name="Karaoz U."/>
            <person name="Brodie E.L."/>
            <person name="Williams K.H."/>
            <person name="Hubbard S.S."/>
            <person name="Banfield J.F."/>
        </authorList>
    </citation>
    <scope>NUCLEOTIDE SEQUENCE [LARGE SCALE GENOMIC DNA]</scope>
</reference>
<dbReference type="GO" id="GO:0071555">
    <property type="term" value="P:cell wall organization"/>
    <property type="evidence" value="ECO:0007669"/>
    <property type="project" value="UniProtKB-KW"/>
</dbReference>
<dbReference type="NCBIfam" id="TIGR02210">
    <property type="entry name" value="rodA_shape"/>
    <property type="match status" value="1"/>
</dbReference>
<keyword evidence="3 11" id="KW-0328">Glycosyltransferase</keyword>
<comment type="caution">
    <text evidence="12">The sequence shown here is derived from an EMBL/GenBank/DDBJ whole genome shotgun (WGS) entry which is preliminary data.</text>
</comment>
<feature type="transmembrane region" description="Helical" evidence="11">
    <location>
        <begin position="269"/>
        <end position="289"/>
    </location>
</feature>
<keyword evidence="8 11" id="KW-1133">Transmembrane helix</keyword>
<evidence type="ECO:0000256" key="8">
    <source>
        <dbReference type="ARBA" id="ARBA00022989"/>
    </source>
</evidence>
<evidence type="ECO:0000256" key="2">
    <source>
        <dbReference type="ARBA" id="ARBA00022475"/>
    </source>
</evidence>
<organism evidence="12 13">
    <name type="scientific">Candidatus Doudnabacteria bacterium RIFCSPHIGHO2_12_FULL_48_16</name>
    <dbReference type="NCBI Taxonomy" id="1817838"/>
    <lineage>
        <taxon>Bacteria</taxon>
        <taxon>Candidatus Doudnaibacteriota</taxon>
    </lineage>
</organism>
<feature type="transmembrane region" description="Helical" evidence="11">
    <location>
        <begin position="12"/>
        <end position="34"/>
    </location>
</feature>
<dbReference type="GO" id="GO:0051301">
    <property type="term" value="P:cell division"/>
    <property type="evidence" value="ECO:0007669"/>
    <property type="project" value="InterPro"/>
</dbReference>
<name>A0A1F5PLA2_9BACT</name>
<dbReference type="GO" id="GO:0008955">
    <property type="term" value="F:peptidoglycan glycosyltransferase activity"/>
    <property type="evidence" value="ECO:0007669"/>
    <property type="project" value="UniProtKB-UniRule"/>
</dbReference>
<gene>
    <name evidence="11" type="primary">rodA</name>
    <name evidence="12" type="ORF">A3E29_00975</name>
</gene>
<dbReference type="EMBL" id="MFEY01000004">
    <property type="protein sequence ID" value="OGE90686.1"/>
    <property type="molecule type" value="Genomic_DNA"/>
</dbReference>